<comment type="caution">
    <text evidence="2">The sequence shown here is derived from an EMBL/GenBank/DDBJ whole genome shotgun (WGS) entry which is preliminary data.</text>
</comment>
<feature type="compositionally biased region" description="Basic and acidic residues" evidence="1">
    <location>
        <begin position="45"/>
        <end position="54"/>
    </location>
</feature>
<dbReference type="AlphaFoldDB" id="A0A0F9THI1"/>
<reference evidence="2" key="1">
    <citation type="journal article" date="2015" name="Nature">
        <title>Complex archaea that bridge the gap between prokaryotes and eukaryotes.</title>
        <authorList>
            <person name="Spang A."/>
            <person name="Saw J.H."/>
            <person name="Jorgensen S.L."/>
            <person name="Zaremba-Niedzwiedzka K."/>
            <person name="Martijn J."/>
            <person name="Lind A.E."/>
            <person name="van Eijk R."/>
            <person name="Schleper C."/>
            <person name="Guy L."/>
            <person name="Ettema T.J."/>
        </authorList>
    </citation>
    <scope>NUCLEOTIDE SEQUENCE</scope>
</reference>
<sequence length="81" mass="9522">MPRLVTTEQQVRSRIRKKISYNEDKFRNGLRSQRRYRGTESGVEAVRRSNERAAGKQKSFRKALELMENEILNPSISSKRP</sequence>
<evidence type="ECO:0000256" key="1">
    <source>
        <dbReference type="SAM" id="MobiDB-lite"/>
    </source>
</evidence>
<dbReference type="EMBL" id="LAZR01000258">
    <property type="protein sequence ID" value="KKN78704.1"/>
    <property type="molecule type" value="Genomic_DNA"/>
</dbReference>
<organism evidence="2">
    <name type="scientific">marine sediment metagenome</name>
    <dbReference type="NCBI Taxonomy" id="412755"/>
    <lineage>
        <taxon>unclassified sequences</taxon>
        <taxon>metagenomes</taxon>
        <taxon>ecological metagenomes</taxon>
    </lineage>
</organism>
<name>A0A0F9THI1_9ZZZZ</name>
<protein>
    <submittedName>
        <fullName evidence="2">Uncharacterized protein</fullName>
    </submittedName>
</protein>
<gene>
    <name evidence="2" type="ORF">LCGC14_0347710</name>
</gene>
<feature type="region of interest" description="Disordered" evidence="1">
    <location>
        <begin position="30"/>
        <end position="60"/>
    </location>
</feature>
<proteinExistence type="predicted"/>
<accession>A0A0F9THI1</accession>
<evidence type="ECO:0000313" key="2">
    <source>
        <dbReference type="EMBL" id="KKN78704.1"/>
    </source>
</evidence>